<accession>I8TPA7</accession>
<sequence>MINHSWDVFDTLIARRCIHPYGIFHIVEQETRMTGFAKARIQSEQCVAARKCETYTIDDIYEEIISSYKVDPSIGARLKELEINTEIEQAIPIVENIKKVKPGDILISDMYLPKDVIKLMLLKVGLNVPFELIVTTNGKASSRIWNDFICQDMQLSHTGDNITTDIAVPGKMGIDVDLTNLARLTPSEDYLLTQNQIEFAQYLRSIRLKNKYSTELEKSYWQLFSSGNLGILLIYLKLIEDFVQSKSYEFVGFCGRDCYTLVEVSNAGTYTQTEVQRMEGRSKYFEGIDNFFEKLKREAASQREYSEKRRQERNQPFGDFLDSLVVIPGGAVIGEGVSMLRSLRGIGKISEGLGNAKYLTRIEGKVKGIKKEDLAEGIAKSFTDGNYRTVVTNENVTLYRTFGGRADAGGLLRQHCEQAIEYKQKLMLHCCQYGEIQECMKL</sequence>
<dbReference type="STRING" id="1192197.JBW_04312"/>
<dbReference type="RefSeq" id="WP_007960130.1">
    <property type="nucleotide sequence ID" value="NZ_CP010978.1"/>
</dbReference>
<evidence type="ECO:0000313" key="1">
    <source>
        <dbReference type="EMBL" id="AJQ29643.1"/>
    </source>
</evidence>
<dbReference type="HOGENOM" id="CLU_619413_0_0_9"/>
<dbReference type="AlphaFoldDB" id="I8TPA7"/>
<dbReference type="EMBL" id="CP010978">
    <property type="protein sequence ID" value="AJQ29643.1"/>
    <property type="molecule type" value="Genomic_DNA"/>
</dbReference>
<gene>
    <name evidence="1" type="ORF">JBW_04312</name>
</gene>
<dbReference type="Proteomes" id="UP000005361">
    <property type="component" value="Chromosome"/>
</dbReference>
<protein>
    <submittedName>
        <fullName evidence="1">Uncharacterized protein</fullName>
    </submittedName>
</protein>
<reference evidence="2" key="2">
    <citation type="submission" date="2015-02" db="EMBL/GenBank/DDBJ databases">
        <title>Complete Genome Sequence of Pelosinus fermentans JBW45.</title>
        <authorList>
            <person name="De Leon K.B."/>
            <person name="Utturkar S.M."/>
            <person name="Camilleri L.B."/>
            <person name="Arkin A.P."/>
            <person name="Fields M.W."/>
            <person name="Brown S.D."/>
            <person name="Wall J.D."/>
        </authorList>
    </citation>
    <scope>NUCLEOTIDE SEQUENCE [LARGE SCALE GENOMIC DNA]</scope>
    <source>
        <strain evidence="2">JBW45</strain>
    </source>
</reference>
<proteinExistence type="predicted"/>
<reference evidence="1 2" key="1">
    <citation type="journal article" date="2015" name="Genome Announc.">
        <title>Complete Genome Sequence of Pelosinus fermentans JBW45, a Member of a Remarkably Competitive Group of Negativicutes in the Firmicutes Phylum.</title>
        <authorList>
            <person name="De Leon K.B."/>
            <person name="Utturkar S.M."/>
            <person name="Camilleri L.B."/>
            <person name="Elias D.A."/>
            <person name="Arkin A.P."/>
            <person name="Fields M.W."/>
            <person name="Brown S.D."/>
            <person name="Wall J.D."/>
        </authorList>
    </citation>
    <scope>NUCLEOTIDE SEQUENCE [LARGE SCALE GENOMIC DNA]</scope>
    <source>
        <strain evidence="1 2">JBW45</strain>
    </source>
</reference>
<dbReference type="KEGG" id="pft:JBW_04312"/>
<dbReference type="OrthoDB" id="9802794at2"/>
<name>I8TPA7_9FIRM</name>
<evidence type="ECO:0000313" key="2">
    <source>
        <dbReference type="Proteomes" id="UP000005361"/>
    </source>
</evidence>
<organism evidence="1 2">
    <name type="scientific">Pelosinus fermentans JBW45</name>
    <dbReference type="NCBI Taxonomy" id="1192197"/>
    <lineage>
        <taxon>Bacteria</taxon>
        <taxon>Bacillati</taxon>
        <taxon>Bacillota</taxon>
        <taxon>Negativicutes</taxon>
        <taxon>Selenomonadales</taxon>
        <taxon>Sporomusaceae</taxon>
        <taxon>Pelosinus</taxon>
    </lineage>
</organism>